<dbReference type="Proteomes" id="UP000290195">
    <property type="component" value="Segment"/>
</dbReference>
<evidence type="ECO:0000313" key="3">
    <source>
        <dbReference type="Proteomes" id="UP000290195"/>
    </source>
</evidence>
<accession>A0A2H4UXD9</accession>
<feature type="compositionally biased region" description="Low complexity" evidence="1">
    <location>
        <begin position="396"/>
        <end position="411"/>
    </location>
</feature>
<dbReference type="EMBL" id="MF966379">
    <property type="protein sequence ID" value="ATZ81583.1"/>
    <property type="molecule type" value="Genomic_DNA"/>
</dbReference>
<feature type="region of interest" description="Disordered" evidence="1">
    <location>
        <begin position="428"/>
        <end position="465"/>
    </location>
</feature>
<evidence type="ECO:0000313" key="2">
    <source>
        <dbReference type="EMBL" id="ATZ81583.1"/>
    </source>
</evidence>
<feature type="compositionally biased region" description="Low complexity" evidence="1">
    <location>
        <begin position="173"/>
        <end position="189"/>
    </location>
</feature>
<proteinExistence type="predicted"/>
<feature type="region of interest" description="Disordered" evidence="1">
    <location>
        <begin position="225"/>
        <end position="256"/>
    </location>
</feature>
<keyword evidence="3" id="KW-1185">Reference proteome</keyword>
<feature type="compositionally biased region" description="Acidic residues" evidence="1">
    <location>
        <begin position="512"/>
        <end position="521"/>
    </location>
</feature>
<evidence type="ECO:0000256" key="1">
    <source>
        <dbReference type="SAM" id="MobiDB-lite"/>
    </source>
</evidence>
<gene>
    <name evidence="2" type="ORF">DiNV_CH01M_ORF95</name>
</gene>
<feature type="region of interest" description="Disordered" evidence="1">
    <location>
        <begin position="169"/>
        <end position="204"/>
    </location>
</feature>
<reference evidence="2" key="1">
    <citation type="journal article" date="2018" name="Infect. Genet. Evol.">
        <title>The dynamic evolution of Drosophila innubila Nudivirus.</title>
        <authorList>
            <person name="Hill T."/>
            <person name="Unckless R.L."/>
        </authorList>
    </citation>
    <scope>NUCLEOTIDE SEQUENCE [LARGE SCALE GENOMIC DNA]</scope>
    <source>
        <strain evidence="2">DiNV_CH01M</strain>
    </source>
</reference>
<protein>
    <submittedName>
        <fullName evidence="2">GrBNV_gp67-like protein</fullName>
    </submittedName>
</protein>
<organism evidence="2">
    <name type="scientific">Drosophila innubila nudivirus</name>
    <dbReference type="NCBI Taxonomy" id="2057187"/>
    <lineage>
        <taxon>Viruses</taxon>
        <taxon>Viruses incertae sedis</taxon>
        <taxon>Naldaviricetes</taxon>
        <taxon>Lefavirales</taxon>
        <taxon>Nudiviridae</taxon>
        <taxon>Alphanudivirus</taxon>
        <taxon>Alphanudivirus droinnubilae</taxon>
    </lineage>
</organism>
<feature type="compositionally biased region" description="Acidic residues" evidence="1">
    <location>
        <begin position="428"/>
        <end position="448"/>
    </location>
</feature>
<dbReference type="OrthoDB" id="23425at10239"/>
<feature type="compositionally biased region" description="Low complexity" evidence="1">
    <location>
        <begin position="229"/>
        <end position="256"/>
    </location>
</feature>
<feature type="region of interest" description="Disordered" evidence="1">
    <location>
        <begin position="512"/>
        <end position="562"/>
    </location>
</feature>
<feature type="region of interest" description="Disordered" evidence="1">
    <location>
        <begin position="391"/>
        <end position="412"/>
    </location>
</feature>
<sequence>MNSSDAFIKAALYEQCSKSSILKHVDLDNTDTETLRSLINKNNMMSIRKIPILLAKFITRTGFQFAVTKFPKLNEYIRPEHIQVRIEDDEMAYLLNKECDMPPNIIVIVIKNIAINMLGTSIESFASDLHGMNLNDTSTLSSDNKSMPKATNKIGNIRVVRNEENDLDKLNVTPPRTFTTTFDSTPSSPKQLPVDHGMDENMKSDDETRCSIANSVINNKTKLKRLNSRRMSNNSQYSQNSLRSSRRSSMSSSASSISKCSEYRKKLIINGSIEDIDTEIEYHEKQNNAMDTLQNSTYDETNEFLDSLIKTPESSSLVKHNSSPQRVHIIEDIQIMPKKTNLNQNDIIVNSMTKTSNIMTNSLNQVETVLKDDGVIKNKIDVNSSKDIQRNETKNFNETTNNSNGNDNNYNIGHKMAVYESNNIDYDDTAIDDEDEDDDDDEYGNDDDSSCKNGSTIVKNTNDNDDKKLNKIEKVVKCGVEQLNTTTLNTNVPDFDGLLSIIDLRDEDDDIYGVNDNDDNDSVGSYESTNDRKKKNINGVNKMGKFNKKKNSSKQSLTRQDSENDIIINNDNFTIDSDDFL</sequence>
<name>A0A2H4UXD9_9VIRU</name>